<reference evidence="2" key="1">
    <citation type="journal article" date="2014" name="Int. J. Syst. Evol. Microbiol.">
        <title>Complete genome sequence of Corynebacterium casei LMG S-19264T (=DSM 44701T), isolated from a smear-ripened cheese.</title>
        <authorList>
            <consortium name="US DOE Joint Genome Institute (JGI-PGF)"/>
            <person name="Walter F."/>
            <person name="Albersmeier A."/>
            <person name="Kalinowski J."/>
            <person name="Ruckert C."/>
        </authorList>
    </citation>
    <scope>NUCLEOTIDE SEQUENCE</scope>
    <source>
        <strain evidence="2">JCM 4059</strain>
    </source>
</reference>
<dbReference type="PANTHER" id="PTHR43245:SF58">
    <property type="entry name" value="BLL5923 PROTEIN"/>
    <property type="match status" value="1"/>
</dbReference>
<dbReference type="PANTHER" id="PTHR43245">
    <property type="entry name" value="BIFUNCTIONAL POLYMYXIN RESISTANCE PROTEIN ARNA"/>
    <property type="match status" value="1"/>
</dbReference>
<evidence type="ECO:0000313" key="3">
    <source>
        <dbReference type="Proteomes" id="UP000638313"/>
    </source>
</evidence>
<dbReference type="InterPro" id="IPR001509">
    <property type="entry name" value="Epimerase_deHydtase"/>
</dbReference>
<dbReference type="InterPro" id="IPR036291">
    <property type="entry name" value="NAD(P)-bd_dom_sf"/>
</dbReference>
<dbReference type="SUPFAM" id="SSF51735">
    <property type="entry name" value="NAD(P)-binding Rossmann-fold domains"/>
    <property type="match status" value="1"/>
</dbReference>
<comment type="caution">
    <text evidence="2">The sequence shown here is derived from an EMBL/GenBank/DDBJ whole genome shotgun (WGS) entry which is preliminary data.</text>
</comment>
<keyword evidence="3" id="KW-1185">Reference proteome</keyword>
<dbReference type="Proteomes" id="UP000638313">
    <property type="component" value="Unassembled WGS sequence"/>
</dbReference>
<dbReference type="AlphaFoldDB" id="A0A919B4G3"/>
<dbReference type="Gene3D" id="3.40.50.720">
    <property type="entry name" value="NAD(P)-binding Rossmann-like Domain"/>
    <property type="match status" value="1"/>
</dbReference>
<name>A0A919B4G3_9ACTN</name>
<accession>A0A919B4G3</accession>
<dbReference type="Pfam" id="PF01370">
    <property type="entry name" value="Epimerase"/>
    <property type="match status" value="1"/>
</dbReference>
<reference evidence="2" key="2">
    <citation type="submission" date="2020-09" db="EMBL/GenBank/DDBJ databases">
        <authorList>
            <person name="Sun Q."/>
            <person name="Ohkuma M."/>
        </authorList>
    </citation>
    <scope>NUCLEOTIDE SEQUENCE</scope>
    <source>
        <strain evidence="2">JCM 4059</strain>
    </source>
</reference>
<feature type="domain" description="NAD-dependent epimerase/dehydratase" evidence="1">
    <location>
        <begin position="16"/>
        <end position="231"/>
    </location>
</feature>
<dbReference type="EMBL" id="BNBD01000008">
    <property type="protein sequence ID" value="GHF53975.1"/>
    <property type="molecule type" value="Genomic_DNA"/>
</dbReference>
<evidence type="ECO:0000259" key="1">
    <source>
        <dbReference type="Pfam" id="PF01370"/>
    </source>
</evidence>
<protein>
    <submittedName>
        <fullName evidence="2">NAD-dependent epimerase</fullName>
    </submittedName>
</protein>
<proteinExistence type="predicted"/>
<organism evidence="2 3">
    <name type="scientific">Streptomyces mashuensis</name>
    <dbReference type="NCBI Taxonomy" id="33904"/>
    <lineage>
        <taxon>Bacteria</taxon>
        <taxon>Bacillati</taxon>
        <taxon>Actinomycetota</taxon>
        <taxon>Actinomycetes</taxon>
        <taxon>Kitasatosporales</taxon>
        <taxon>Streptomycetaceae</taxon>
        <taxon>Streptomyces</taxon>
    </lineage>
</organism>
<dbReference type="InterPro" id="IPR050177">
    <property type="entry name" value="Lipid_A_modif_metabolic_enz"/>
</dbReference>
<sequence length="356" mass="37301">MRARGGPGHTGRVRYLVTGATGFVGRRLLSHIAARGDEAVVVVRDRRRLPPGVPVTRVVETDLTDPRALPEAIGAADCVLHLAAVTRASHPADYLAVNAGVTRALCAAAAALPRTPRVVYCSSLAAAGPATAGRPRAEGDRPAPVSWYGRSKLGGERALLAAADRVPGVIVRPAFVYGPGAGLGFLPGLIAPPADPAVLLAWAPVPRRLSVVHVDDVCAALLAAAKHGRPVRPGRPGEGVYQVTDGEEHPVEDVRAALARLLGRRRLWLHGLPRPLGVAATRAAEALARVRHRSPAMTRDRLADLRCPDWTCSIDNAVRDLGYAPAVTLAAGMPATVAAHRSRSRSYEQAGGGIPL</sequence>
<gene>
    <name evidence="2" type="ORF">GCM10010218_39000</name>
</gene>
<evidence type="ECO:0000313" key="2">
    <source>
        <dbReference type="EMBL" id="GHF53975.1"/>
    </source>
</evidence>